<organism evidence="1 2">
    <name type="scientific">Scutellospora calospora</name>
    <dbReference type="NCBI Taxonomy" id="85575"/>
    <lineage>
        <taxon>Eukaryota</taxon>
        <taxon>Fungi</taxon>
        <taxon>Fungi incertae sedis</taxon>
        <taxon>Mucoromycota</taxon>
        <taxon>Glomeromycotina</taxon>
        <taxon>Glomeromycetes</taxon>
        <taxon>Diversisporales</taxon>
        <taxon>Gigasporaceae</taxon>
        <taxon>Scutellospora</taxon>
    </lineage>
</organism>
<proteinExistence type="predicted"/>
<accession>A0ACA9MCN2</accession>
<evidence type="ECO:0000313" key="2">
    <source>
        <dbReference type="Proteomes" id="UP000789860"/>
    </source>
</evidence>
<comment type="caution">
    <text evidence="1">The sequence shown here is derived from an EMBL/GenBank/DDBJ whole genome shotgun (WGS) entry which is preliminary data.</text>
</comment>
<reference evidence="1" key="1">
    <citation type="submission" date="2021-06" db="EMBL/GenBank/DDBJ databases">
        <authorList>
            <person name="Kallberg Y."/>
            <person name="Tangrot J."/>
            <person name="Rosling A."/>
        </authorList>
    </citation>
    <scope>NUCLEOTIDE SEQUENCE</scope>
    <source>
        <strain evidence="1">AU212A</strain>
    </source>
</reference>
<dbReference type="Proteomes" id="UP000789860">
    <property type="component" value="Unassembled WGS sequence"/>
</dbReference>
<feature type="non-terminal residue" evidence="1">
    <location>
        <position position="1"/>
    </location>
</feature>
<dbReference type="EMBL" id="CAJVPM010011122">
    <property type="protein sequence ID" value="CAG8578810.1"/>
    <property type="molecule type" value="Genomic_DNA"/>
</dbReference>
<keyword evidence="2" id="KW-1185">Reference proteome</keyword>
<protein>
    <submittedName>
        <fullName evidence="1">6135_t:CDS:1</fullName>
    </submittedName>
</protein>
<gene>
    <name evidence="1" type="ORF">SCALOS_LOCUS6124</name>
</gene>
<evidence type="ECO:0000313" key="1">
    <source>
        <dbReference type="EMBL" id="CAG8578810.1"/>
    </source>
</evidence>
<name>A0ACA9MCN2_9GLOM</name>
<sequence>YGPSPEDETAASQFRKLWGKKAKVRRFKIFETRKEIQRVLGESERQEKLMKLQEQYEK</sequence>